<dbReference type="AlphaFoldDB" id="A0A0F0KHV1"/>
<protein>
    <submittedName>
        <fullName evidence="1">Uncharacterized protein</fullName>
    </submittedName>
</protein>
<gene>
    <name evidence="1" type="ORF">RN51_02655</name>
</gene>
<reference evidence="1 2" key="1">
    <citation type="submission" date="2015-02" db="EMBL/GenBank/DDBJ databases">
        <title>Draft genome sequences of ten Microbacterium spp. with emphasis on heavy metal contaminated environments.</title>
        <authorList>
            <person name="Corretto E."/>
        </authorList>
    </citation>
    <scope>NUCLEOTIDE SEQUENCE [LARGE SCALE GENOMIC DNA]</scope>
    <source>
        <strain evidence="1 2">BEL163</strain>
    </source>
</reference>
<evidence type="ECO:0000313" key="1">
    <source>
        <dbReference type="EMBL" id="KJL20438.1"/>
    </source>
</evidence>
<dbReference type="Proteomes" id="UP000033725">
    <property type="component" value="Unassembled WGS sequence"/>
</dbReference>
<comment type="caution">
    <text evidence="1">The sequence shown here is derived from an EMBL/GenBank/DDBJ whole genome shotgun (WGS) entry which is preliminary data.</text>
</comment>
<dbReference type="EMBL" id="JYIV01000028">
    <property type="protein sequence ID" value="KJL20438.1"/>
    <property type="molecule type" value="Genomic_DNA"/>
</dbReference>
<evidence type="ECO:0000313" key="2">
    <source>
        <dbReference type="Proteomes" id="UP000033725"/>
    </source>
</evidence>
<sequence>MQPPWACCVDRGTVGGMKLVSYAGQQVVTTDDVADALVALAAAIASEGESAALRLPIVIDGKKDSADLIVGVGNDLLVGPQTSEGDDPDFSEDAAEIRRHPLFPQRAAGDEDEDEEIGIASIDFDIDHGARA</sequence>
<dbReference type="PATRIC" id="fig|82380.10.peg.2667"/>
<organism evidence="1 2">
    <name type="scientific">Microbacterium oxydans</name>
    <dbReference type="NCBI Taxonomy" id="82380"/>
    <lineage>
        <taxon>Bacteria</taxon>
        <taxon>Bacillati</taxon>
        <taxon>Actinomycetota</taxon>
        <taxon>Actinomycetes</taxon>
        <taxon>Micrococcales</taxon>
        <taxon>Microbacteriaceae</taxon>
        <taxon>Microbacterium</taxon>
    </lineage>
</organism>
<accession>A0A0F0KHV1</accession>
<name>A0A0F0KHV1_9MICO</name>
<proteinExistence type="predicted"/>